<comment type="caution">
    <text evidence="2">The sequence shown here is derived from an EMBL/GenBank/DDBJ whole genome shotgun (WGS) entry which is preliminary data.</text>
</comment>
<dbReference type="STRING" id="357750.A0A2S6C911"/>
<dbReference type="SUPFAM" id="SSF51905">
    <property type="entry name" value="FAD/NAD(P)-binding domain"/>
    <property type="match status" value="1"/>
</dbReference>
<proteinExistence type="predicted"/>
<evidence type="ECO:0000259" key="1">
    <source>
        <dbReference type="Pfam" id="PF01266"/>
    </source>
</evidence>
<organism evidence="2 3">
    <name type="scientific">Cercospora berteroae</name>
    <dbReference type="NCBI Taxonomy" id="357750"/>
    <lineage>
        <taxon>Eukaryota</taxon>
        <taxon>Fungi</taxon>
        <taxon>Dikarya</taxon>
        <taxon>Ascomycota</taxon>
        <taxon>Pezizomycotina</taxon>
        <taxon>Dothideomycetes</taxon>
        <taxon>Dothideomycetidae</taxon>
        <taxon>Mycosphaerellales</taxon>
        <taxon>Mycosphaerellaceae</taxon>
        <taxon>Cercospora</taxon>
    </lineage>
</organism>
<reference evidence="3" key="1">
    <citation type="journal article" date="2017" name="bioRxiv">
        <title>Conservation of a gene cluster reveals novel cercosporin biosynthetic mechanisms and extends production to the genus Colletotrichum.</title>
        <authorList>
            <person name="de Jonge R."/>
            <person name="Ebert M.K."/>
            <person name="Huitt-Roehl C.R."/>
            <person name="Pal P."/>
            <person name="Suttle J.C."/>
            <person name="Spanner R.E."/>
            <person name="Neubauer J.D."/>
            <person name="Jurick W.M.II."/>
            <person name="Stott K.A."/>
            <person name="Secor G.A."/>
            <person name="Thomma B.P.H.J."/>
            <person name="Van de Peer Y."/>
            <person name="Townsend C.A."/>
            <person name="Bolton M.D."/>
        </authorList>
    </citation>
    <scope>NUCLEOTIDE SEQUENCE [LARGE SCALE GENOMIC DNA]</scope>
    <source>
        <strain evidence="3">CBS538.71</strain>
    </source>
</reference>
<dbReference type="Pfam" id="PF01266">
    <property type="entry name" value="DAO"/>
    <property type="match status" value="1"/>
</dbReference>
<dbReference type="AlphaFoldDB" id="A0A2S6C911"/>
<dbReference type="Proteomes" id="UP000237631">
    <property type="component" value="Unassembled WGS sequence"/>
</dbReference>
<gene>
    <name evidence="2" type="ORF">CBER1_06392</name>
</gene>
<dbReference type="PANTHER" id="PTHR13847:SF213">
    <property type="entry name" value="DEPENDENT OXIDOREDUCTASE, PUTATIVE-RELATED"/>
    <property type="match status" value="1"/>
</dbReference>
<dbReference type="EMBL" id="PNEN01000521">
    <property type="protein sequence ID" value="PPJ56226.1"/>
    <property type="molecule type" value="Genomic_DNA"/>
</dbReference>
<evidence type="ECO:0000313" key="3">
    <source>
        <dbReference type="Proteomes" id="UP000237631"/>
    </source>
</evidence>
<dbReference type="OrthoDB" id="429143at2759"/>
<dbReference type="Gene3D" id="3.30.9.10">
    <property type="entry name" value="D-Amino Acid Oxidase, subunit A, domain 2"/>
    <property type="match status" value="1"/>
</dbReference>
<dbReference type="Gene3D" id="3.50.50.60">
    <property type="entry name" value="FAD/NAD(P)-binding domain"/>
    <property type="match status" value="1"/>
</dbReference>
<keyword evidence="3" id="KW-1185">Reference proteome</keyword>
<accession>A0A2S6C911</accession>
<sequence length="544" mass="59843">MTGVPASIIAQLVRDAQQDPELPRANPTEAFWQLPPSPLSAHQSQDLPTKTTYAIIGSGITACSVAKNLFENLPSGSESHIIILEARTLCSGATGRNGGHLVSPFPEEFSIFEKYAGTEATTKIARFANRTLESMHRLAEEGDGELRRVAEVRRVRSVCAYYDEGVFEETKKSIRRYEECLPEEKGDGEFYGAEEARAVSLLFFPGVCGFEGKGRDVLMNVLQKWNFKDAVGVIVNRAGACWPYRLVTGLFERMLEKYPGRFALETNTPVTGVEYDASADQEYPYSVQTSRGVIRASKVIYCSNGFTGHLLPKMRGKIWPLRGTMSAQAAGPDFPNEGDTKSWSTFDQPKYDPKTGQFSYGLYYITQNAKTGDIFIGGEKQYPSEILNSDDTVISSVSKDALVNVLPKIFDKGWPEGQAPELRKCWSGIMGFTAQAVPFVGEIPESITVRPAGGEYIAAGFNGYGMPLCWGCGEAVAKMLLGKKNEVMQWLPEDFLITDARLSSPYSTTEAGIYTMLMQEPSLMTMARIGLKNIPSRLTGKVLG</sequence>
<name>A0A2S6C911_9PEZI</name>
<feature type="domain" description="FAD dependent oxidoreductase" evidence="1">
    <location>
        <begin position="53"/>
        <end position="479"/>
    </location>
</feature>
<dbReference type="InterPro" id="IPR036188">
    <property type="entry name" value="FAD/NAD-bd_sf"/>
</dbReference>
<evidence type="ECO:0000313" key="2">
    <source>
        <dbReference type="EMBL" id="PPJ56226.1"/>
    </source>
</evidence>
<dbReference type="InterPro" id="IPR006076">
    <property type="entry name" value="FAD-dep_OxRdtase"/>
</dbReference>
<dbReference type="PANTHER" id="PTHR13847">
    <property type="entry name" value="SARCOSINE DEHYDROGENASE-RELATED"/>
    <property type="match status" value="1"/>
</dbReference>
<dbReference type="GO" id="GO:0005737">
    <property type="term" value="C:cytoplasm"/>
    <property type="evidence" value="ECO:0007669"/>
    <property type="project" value="TreeGrafter"/>
</dbReference>
<protein>
    <recommendedName>
        <fullName evidence="1">FAD dependent oxidoreductase domain-containing protein</fullName>
    </recommendedName>
</protein>